<dbReference type="InterPro" id="IPR053957">
    <property type="entry name" value="DUF2089_Zn_ribbon"/>
</dbReference>
<evidence type="ECO:0000313" key="3">
    <source>
        <dbReference type="EMBL" id="KYF60347.1"/>
    </source>
</evidence>
<feature type="domain" description="DUF2089" evidence="2">
    <location>
        <begin position="8"/>
        <end position="36"/>
    </location>
</feature>
<proteinExistence type="predicted"/>
<protein>
    <recommendedName>
        <fullName evidence="5">DUF2089 domain-containing protein</fullName>
    </recommendedName>
</protein>
<evidence type="ECO:0008006" key="5">
    <source>
        <dbReference type="Google" id="ProtNLM"/>
    </source>
</evidence>
<dbReference type="Pfam" id="PF09862">
    <property type="entry name" value="DUF2089"/>
    <property type="match status" value="1"/>
</dbReference>
<dbReference type="Pfam" id="PF22747">
    <property type="entry name" value="Zn_ribbon_DUF2089"/>
    <property type="match status" value="1"/>
</dbReference>
<feature type="domain" description="DUF2089" evidence="1">
    <location>
        <begin position="41"/>
        <end position="84"/>
    </location>
</feature>
<organism evidence="3 4">
    <name type="scientific">Sorangium cellulosum</name>
    <name type="common">Polyangium cellulosum</name>
    <dbReference type="NCBI Taxonomy" id="56"/>
    <lineage>
        <taxon>Bacteria</taxon>
        <taxon>Pseudomonadati</taxon>
        <taxon>Myxococcota</taxon>
        <taxon>Polyangia</taxon>
        <taxon>Polyangiales</taxon>
        <taxon>Polyangiaceae</taxon>
        <taxon>Sorangium</taxon>
    </lineage>
</organism>
<dbReference type="AlphaFoldDB" id="A0A150PX68"/>
<dbReference type="InterPro" id="IPR018658">
    <property type="entry name" value="DUF2089"/>
</dbReference>
<evidence type="ECO:0000259" key="2">
    <source>
        <dbReference type="Pfam" id="PF22747"/>
    </source>
</evidence>
<gene>
    <name evidence="3" type="ORF">BE08_42010</name>
</gene>
<reference evidence="3 4" key="1">
    <citation type="submission" date="2014-02" db="EMBL/GenBank/DDBJ databases">
        <title>The small core and large imbalanced accessory genome model reveals a collaborative survival strategy of Sorangium cellulosum strains in nature.</title>
        <authorList>
            <person name="Han K."/>
            <person name="Peng R."/>
            <person name="Blom J."/>
            <person name="Li Y.-Z."/>
        </authorList>
    </citation>
    <scope>NUCLEOTIDE SEQUENCE [LARGE SCALE GENOMIC DNA]</scope>
    <source>
        <strain evidence="3 4">So0157-25</strain>
    </source>
</reference>
<evidence type="ECO:0000313" key="4">
    <source>
        <dbReference type="Proteomes" id="UP000075420"/>
    </source>
</evidence>
<dbReference type="EMBL" id="JELY01000068">
    <property type="protein sequence ID" value="KYF60347.1"/>
    <property type="molecule type" value="Genomic_DNA"/>
</dbReference>
<dbReference type="Proteomes" id="UP000075420">
    <property type="component" value="Unassembled WGS sequence"/>
</dbReference>
<name>A0A150PX68_SORCE</name>
<comment type="caution">
    <text evidence="3">The sequence shown here is derived from an EMBL/GenBank/DDBJ whole genome shotgun (WGS) entry which is preliminary data.</text>
</comment>
<evidence type="ECO:0000259" key="1">
    <source>
        <dbReference type="Pfam" id="PF09862"/>
    </source>
</evidence>
<accession>A0A150PX68</accession>
<sequence length="121" mass="13387">MARFVVRCPSCDGELRATRLGCQTCGTNLDGQFEIPSLLQLSPDDLAFVTAFVRSSGSLKAMAQQLQVSYPTVRNRLDEIIGRIEALEQGIQKRRHEILDALENGRLSAKEAEEALRKVGL</sequence>